<proteinExistence type="predicted"/>
<dbReference type="AlphaFoldDB" id="A0A832YYU1"/>
<organism evidence="2 3">
    <name type="scientific">Ignisphaera aggregans</name>
    <dbReference type="NCBI Taxonomy" id="334771"/>
    <lineage>
        <taxon>Archaea</taxon>
        <taxon>Thermoproteota</taxon>
        <taxon>Thermoprotei</taxon>
        <taxon>Desulfurococcales</taxon>
        <taxon>Desulfurococcaceae</taxon>
        <taxon>Ignisphaera</taxon>
    </lineage>
</organism>
<reference evidence="2" key="1">
    <citation type="journal article" date="2020" name="ISME J.">
        <title>Gammaproteobacteria mediating utilization of methyl-, sulfur- and petroleum organic compounds in deep ocean hydrothermal plumes.</title>
        <authorList>
            <person name="Zhou Z."/>
            <person name="Liu Y."/>
            <person name="Pan J."/>
            <person name="Cron B.R."/>
            <person name="Toner B.M."/>
            <person name="Anantharaman K."/>
            <person name="Breier J.A."/>
            <person name="Dick G.J."/>
            <person name="Li M."/>
        </authorList>
    </citation>
    <scope>NUCLEOTIDE SEQUENCE</scope>
    <source>
        <strain evidence="2">SZUA-1435</strain>
    </source>
</reference>
<accession>A0A832YYU1</accession>
<dbReference type="Proteomes" id="UP000605805">
    <property type="component" value="Unassembled WGS sequence"/>
</dbReference>
<comment type="caution">
    <text evidence="2">The sequence shown here is derived from an EMBL/GenBank/DDBJ whole genome shotgun (WGS) entry which is preliminary data.</text>
</comment>
<gene>
    <name evidence="2" type="ORF">EYH02_03040</name>
</gene>
<keyword evidence="1" id="KW-0175">Coiled coil</keyword>
<name>A0A832YYU1_9CREN</name>
<dbReference type="EMBL" id="DQTV01000054">
    <property type="protein sequence ID" value="HIP57027.1"/>
    <property type="molecule type" value="Genomic_DNA"/>
</dbReference>
<sequence>MRRALLIEMEYSITRERSVKLNALLYATGKKLTKQDVEYIERLLTKTQHSARPVHMVILLHTGVTDPEVSIEIPNLEQRYAVKIVDIPIVRLMDRIQLAAIGRSIWESAEDGKPYLHAMNIAKYGEISKIADLYELIAKLRELWDTLSLEHAIESVLKQPFALEDLALESPISSYKDYVNALRWALAIPRRQASVSEVFTHVVHELASLHIYGTKRSLLGLDIESPAKLREYLKVLSRYGFVKLEGENVVPDVLSPYEQRVVDILSRIFNGIATESMLKRFFIAMSPNAERVWETILSALEIRALICRGKLQDVKRMGIDLELDVDGDNVVVLLATPDRARRVVNEWYKRILSVIERDRELATKFGYIVSSKERRYNWLSISKFFDTVMHYIEMARKALDFDIQQGLRLARLALDMVEYYENELRPLIQESEKRVKRLKHEMVVTVNDIVERLKMLEELLSSYIFTEKISIDLLMVNELNEAIRLLDEIAEKRLNDEEVLKELDDLWKRHRGKEFPFYFRGQGPLYMFNYKLWLIHNRLRNVVDIDSSGITIRQRFKDAVERIEKLVSYVKKAIEDAENVDADRETLVEKLRSSEILTSLAEVIDRIEFTKLKPMKFKVSTVDELERLVRDSISSWHAHIRSIATKLTELQNAVDKVIALEEELARYAARLRHEVEKYKGLIDGCGNVFEHAPQCYKEIELVGQIVNKVLDRLEKMRREYADSNKTLSIDDIRKVVLSVSNELGEAMKELSSATLVGCEHLAKETIDRVKTLAMQIKSLSTLLQQRDVAKITELEARLKDLSSVSLDSGVCSIIGDMYTQLKELRKRILESNALNSDEIEVYVALTEIKSGRGSLRFSEAVELISQRLGIERTKVKSILLSLISKDLIEAYL</sequence>
<evidence type="ECO:0000256" key="1">
    <source>
        <dbReference type="SAM" id="Coils"/>
    </source>
</evidence>
<feature type="coiled-coil region" evidence="1">
    <location>
        <begin position="643"/>
        <end position="677"/>
    </location>
</feature>
<protein>
    <submittedName>
        <fullName evidence="2">Uncharacterized protein</fullName>
    </submittedName>
</protein>
<evidence type="ECO:0000313" key="2">
    <source>
        <dbReference type="EMBL" id="HIP57027.1"/>
    </source>
</evidence>
<evidence type="ECO:0000313" key="3">
    <source>
        <dbReference type="Proteomes" id="UP000605805"/>
    </source>
</evidence>